<feature type="coiled-coil region" evidence="1">
    <location>
        <begin position="6"/>
        <end position="40"/>
    </location>
</feature>
<organism evidence="2">
    <name type="scientific">viral metagenome</name>
    <dbReference type="NCBI Taxonomy" id="1070528"/>
    <lineage>
        <taxon>unclassified sequences</taxon>
        <taxon>metagenomes</taxon>
        <taxon>organismal metagenomes</taxon>
    </lineage>
</organism>
<evidence type="ECO:0000256" key="1">
    <source>
        <dbReference type="SAM" id="Coils"/>
    </source>
</evidence>
<keyword evidence="1" id="KW-0175">Coiled coil</keyword>
<evidence type="ECO:0000313" key="2">
    <source>
        <dbReference type="EMBL" id="QHT22447.1"/>
    </source>
</evidence>
<proteinExistence type="predicted"/>
<dbReference type="EMBL" id="MN739710">
    <property type="protein sequence ID" value="QHT22447.1"/>
    <property type="molecule type" value="Genomic_DNA"/>
</dbReference>
<protein>
    <submittedName>
        <fullName evidence="2">Uncharacterized protein</fullName>
    </submittedName>
</protein>
<accession>A0A6C0DZX6</accession>
<name>A0A6C0DZX6_9ZZZZ</name>
<dbReference type="AlphaFoldDB" id="A0A6C0DZX6"/>
<reference evidence="2" key="1">
    <citation type="journal article" date="2020" name="Nature">
        <title>Giant virus diversity and host interactions through global metagenomics.</title>
        <authorList>
            <person name="Schulz F."/>
            <person name="Roux S."/>
            <person name="Paez-Espino D."/>
            <person name="Jungbluth S."/>
            <person name="Walsh D.A."/>
            <person name="Denef V.J."/>
            <person name="McMahon K.D."/>
            <person name="Konstantinidis K.T."/>
            <person name="Eloe-Fadrosh E.A."/>
            <person name="Kyrpides N.C."/>
            <person name="Woyke T."/>
        </authorList>
    </citation>
    <scope>NUCLEOTIDE SEQUENCE</scope>
    <source>
        <strain evidence="2">GVMAG-M-3300023179-111</strain>
    </source>
</reference>
<sequence>MNETNVDNLLEKWYEAKQQINDLESKINNYKRIAENIMEHKNVESLMNDKFLLQKKDINKTTISKKDLPIEIWNKYSKENFYSAFYISKANEKKKRSIRRSKKRI</sequence>